<dbReference type="GO" id="GO:0042073">
    <property type="term" value="P:intraciliary transport"/>
    <property type="evidence" value="ECO:0007669"/>
    <property type="project" value="InterPro"/>
</dbReference>
<feature type="compositionally biased region" description="Basic and acidic residues" evidence="1">
    <location>
        <begin position="120"/>
        <end position="130"/>
    </location>
</feature>
<protein>
    <recommendedName>
        <fullName evidence="2">Ig-like domain-containing protein</fullName>
    </recommendedName>
</protein>
<organism evidence="3 4">
    <name type="scientific">Ramazzottius varieornatus</name>
    <name type="common">Water bear</name>
    <name type="synonym">Tardigrade</name>
    <dbReference type="NCBI Taxonomy" id="947166"/>
    <lineage>
        <taxon>Eukaryota</taxon>
        <taxon>Metazoa</taxon>
        <taxon>Ecdysozoa</taxon>
        <taxon>Tardigrada</taxon>
        <taxon>Eutardigrada</taxon>
        <taxon>Parachela</taxon>
        <taxon>Hypsibioidea</taxon>
        <taxon>Ramazzottiidae</taxon>
        <taxon>Ramazzottius</taxon>
    </lineage>
</organism>
<feature type="region of interest" description="Disordered" evidence="1">
    <location>
        <begin position="26"/>
        <end position="194"/>
    </location>
</feature>
<feature type="compositionally biased region" description="Polar residues" evidence="1">
    <location>
        <begin position="99"/>
        <end position="116"/>
    </location>
</feature>
<dbReference type="AlphaFoldDB" id="A0A1D1VE86"/>
<name>A0A1D1VE86_RAMVA</name>
<evidence type="ECO:0000256" key="1">
    <source>
        <dbReference type="SAM" id="MobiDB-lite"/>
    </source>
</evidence>
<dbReference type="InterPro" id="IPR022088">
    <property type="entry name" value="Intraflagellar_transp_cmplxB"/>
</dbReference>
<gene>
    <name evidence="3" type="primary">RvY_08207</name>
    <name evidence="3" type="synonym">RvY_08207.1</name>
    <name evidence="3" type="ORF">RvY_08207-1</name>
</gene>
<dbReference type="GO" id="GO:0005929">
    <property type="term" value="C:cilium"/>
    <property type="evidence" value="ECO:0007669"/>
    <property type="project" value="GOC"/>
</dbReference>
<dbReference type="InterPro" id="IPR007110">
    <property type="entry name" value="Ig-like_dom"/>
</dbReference>
<dbReference type="Pfam" id="PF12317">
    <property type="entry name" value="IFT46_B_C"/>
    <property type="match status" value="1"/>
</dbReference>
<feature type="domain" description="Ig-like" evidence="2">
    <location>
        <begin position="226"/>
        <end position="297"/>
    </location>
</feature>
<evidence type="ECO:0000313" key="4">
    <source>
        <dbReference type="Proteomes" id="UP000186922"/>
    </source>
</evidence>
<feature type="compositionally biased region" description="Basic and acidic residues" evidence="1">
    <location>
        <begin position="150"/>
        <end position="162"/>
    </location>
</feature>
<accession>A0A1D1VE86</accession>
<reference evidence="3 4" key="1">
    <citation type="journal article" date="2016" name="Nat. Commun.">
        <title>Extremotolerant tardigrade genome and improved radiotolerance of human cultured cells by tardigrade-unique protein.</title>
        <authorList>
            <person name="Hashimoto T."/>
            <person name="Horikawa D.D."/>
            <person name="Saito Y."/>
            <person name="Kuwahara H."/>
            <person name="Kozuka-Hata H."/>
            <person name="Shin-I T."/>
            <person name="Minakuchi Y."/>
            <person name="Ohishi K."/>
            <person name="Motoyama A."/>
            <person name="Aizu T."/>
            <person name="Enomoto A."/>
            <person name="Kondo K."/>
            <person name="Tanaka S."/>
            <person name="Hara Y."/>
            <person name="Koshikawa S."/>
            <person name="Sagara H."/>
            <person name="Miura T."/>
            <person name="Yokobori S."/>
            <person name="Miyagawa K."/>
            <person name="Suzuki Y."/>
            <person name="Kubo T."/>
            <person name="Oyama M."/>
            <person name="Kohara Y."/>
            <person name="Fujiyama A."/>
            <person name="Arakawa K."/>
            <person name="Katayama T."/>
            <person name="Toyoda A."/>
            <person name="Kunieda T."/>
        </authorList>
    </citation>
    <scope>NUCLEOTIDE SEQUENCE [LARGE SCALE GENOMIC DNA]</scope>
    <source>
        <strain evidence="3 4">YOKOZUNA-1</strain>
    </source>
</reference>
<sequence>MQIFHQFRSGLLRMALRGSGGMSLRERELLRGNQAPSPESQRRQKLSEEAALTSSEEEDVSPTFESHHRLSGSKPAMFADEEDEFGFMESKPIVARGQQPKSSAGGNPTRTPSAEQLNEEEPKYYRDNRRPSKGPLRPLRGTADDPPQNDELRKHFLRRPSERGPSARSTAEPLLGTSHHNVRDRDDVASPNLPGVNEKIEAFLEGLKKTKNRPKSVVLSKPRRKPEVLMQAWPADMERLLAVPDAFSKLDCTLEEYIDITCGKSALKVSWAKSGGKISELKIWNWFFSTGGYSCIR</sequence>
<dbReference type="EMBL" id="BDGG01000003">
    <property type="protein sequence ID" value="GAU96828.1"/>
    <property type="molecule type" value="Genomic_DNA"/>
</dbReference>
<proteinExistence type="predicted"/>
<keyword evidence="4" id="KW-1185">Reference proteome</keyword>
<evidence type="ECO:0000259" key="2">
    <source>
        <dbReference type="PROSITE" id="PS50835"/>
    </source>
</evidence>
<dbReference type="PROSITE" id="PS50835">
    <property type="entry name" value="IG_LIKE"/>
    <property type="match status" value="1"/>
</dbReference>
<dbReference type="Proteomes" id="UP000186922">
    <property type="component" value="Unassembled WGS sequence"/>
</dbReference>
<dbReference type="OrthoDB" id="2119217at2759"/>
<evidence type="ECO:0000313" key="3">
    <source>
        <dbReference type="EMBL" id="GAU96828.1"/>
    </source>
</evidence>
<comment type="caution">
    <text evidence="3">The sequence shown here is derived from an EMBL/GenBank/DDBJ whole genome shotgun (WGS) entry which is preliminary data.</text>
</comment>